<dbReference type="EC" id="2.-.-.-" evidence="13"/>
<dbReference type="Pfam" id="PF04987">
    <property type="entry name" value="PigN"/>
    <property type="match status" value="1"/>
</dbReference>
<feature type="transmembrane region" description="Helical" evidence="13">
    <location>
        <begin position="36"/>
        <end position="58"/>
    </location>
</feature>
<keyword evidence="5 13" id="KW-0337">GPI-anchor biosynthesis</keyword>
<dbReference type="InterPro" id="IPR017852">
    <property type="entry name" value="GPI_EtnP_transferase_1_C"/>
</dbReference>
<keyword evidence="9 13" id="KW-1133">Transmembrane helix</keyword>
<dbReference type="EMBL" id="KZ819637">
    <property type="protein sequence ID" value="PWN89476.1"/>
    <property type="molecule type" value="Genomic_DNA"/>
</dbReference>
<dbReference type="GO" id="GO:0005789">
    <property type="term" value="C:endoplasmic reticulum membrane"/>
    <property type="evidence" value="ECO:0007669"/>
    <property type="project" value="UniProtKB-SubCell"/>
</dbReference>
<evidence type="ECO:0000256" key="10">
    <source>
        <dbReference type="ARBA" id="ARBA00023136"/>
    </source>
</evidence>
<comment type="function">
    <text evidence="13">Ethanolamine phosphate transferase involved in glycosylphosphatidylinositol-anchor biosynthesis. Transfers ethanolamine phosphate to the first alpha-1,4-linked mannose of the glycosylphosphatidylinositol precursor of GPI-anchor.</text>
</comment>
<evidence type="ECO:0000259" key="14">
    <source>
        <dbReference type="Pfam" id="PF04987"/>
    </source>
</evidence>
<evidence type="ECO:0000256" key="5">
    <source>
        <dbReference type="ARBA" id="ARBA00022502"/>
    </source>
</evidence>
<feature type="transmembrane region" description="Helical" evidence="13">
    <location>
        <begin position="1043"/>
        <end position="1062"/>
    </location>
</feature>
<feature type="transmembrane region" description="Helical" evidence="13">
    <location>
        <begin position="667"/>
        <end position="690"/>
    </location>
</feature>
<name>A0A316YK76_9BASI</name>
<keyword evidence="8 13" id="KW-0256">Endoplasmic reticulum</keyword>
<comment type="similarity">
    <text evidence="3 13">Belongs to the PIGG/PIGN/PIGO family. PIGN subfamily.</text>
</comment>
<feature type="transmembrane region" description="Helical" evidence="13">
    <location>
        <begin position="696"/>
        <end position="713"/>
    </location>
</feature>
<feature type="transmembrane region" description="Helical" evidence="13">
    <location>
        <begin position="933"/>
        <end position="960"/>
    </location>
</feature>
<dbReference type="PANTHER" id="PTHR12250">
    <property type="entry name" value="PHOSPHATIDYLINOSITOL GLYCAN, CLASS N"/>
    <property type="match status" value="1"/>
</dbReference>
<dbReference type="PANTHER" id="PTHR12250:SF0">
    <property type="entry name" value="GPI ETHANOLAMINE PHOSPHATE TRANSFERASE 1"/>
    <property type="match status" value="1"/>
</dbReference>
<dbReference type="UniPathway" id="UPA00196"/>
<dbReference type="SUPFAM" id="SSF53649">
    <property type="entry name" value="Alkaline phosphatase-like"/>
    <property type="match status" value="1"/>
</dbReference>
<feature type="transmembrane region" description="Helical" evidence="13">
    <location>
        <begin position="624"/>
        <end position="642"/>
    </location>
</feature>
<dbReference type="RefSeq" id="XP_025376674.1">
    <property type="nucleotide sequence ID" value="XM_025524466.1"/>
</dbReference>
<feature type="transmembrane region" description="Helical" evidence="13">
    <location>
        <begin position="824"/>
        <end position="845"/>
    </location>
</feature>
<dbReference type="OrthoDB" id="2748310at2759"/>
<dbReference type="InterPro" id="IPR007070">
    <property type="entry name" value="GPI_EtnP_transferase_1"/>
</dbReference>
<evidence type="ECO:0000256" key="4">
    <source>
        <dbReference type="ARBA" id="ARBA00020831"/>
    </source>
</evidence>
<dbReference type="GeneID" id="37046382"/>
<evidence type="ECO:0000256" key="7">
    <source>
        <dbReference type="ARBA" id="ARBA00022692"/>
    </source>
</evidence>
<keyword evidence="12" id="KW-0961">Cell wall biogenesis/degradation</keyword>
<evidence type="ECO:0000256" key="8">
    <source>
        <dbReference type="ARBA" id="ARBA00022824"/>
    </source>
</evidence>
<dbReference type="Proteomes" id="UP000245768">
    <property type="component" value="Unassembled WGS sequence"/>
</dbReference>
<evidence type="ECO:0000256" key="1">
    <source>
        <dbReference type="ARBA" id="ARBA00004477"/>
    </source>
</evidence>
<evidence type="ECO:0000256" key="12">
    <source>
        <dbReference type="ARBA" id="ARBA00023316"/>
    </source>
</evidence>
<dbReference type="Gene3D" id="3.40.720.10">
    <property type="entry name" value="Alkaline Phosphatase, subunit A"/>
    <property type="match status" value="1"/>
</dbReference>
<protein>
    <recommendedName>
        <fullName evidence="4 13">GPI ethanolamine phosphate transferase 1</fullName>
        <ecNumber evidence="13">2.-.-.-</ecNumber>
    </recommendedName>
</protein>
<evidence type="ECO:0000313" key="16">
    <source>
        <dbReference type="Proteomes" id="UP000245768"/>
    </source>
</evidence>
<dbReference type="GO" id="GO:0071555">
    <property type="term" value="P:cell wall organization"/>
    <property type="evidence" value="ECO:0007669"/>
    <property type="project" value="UniProtKB-KW"/>
</dbReference>
<sequence>MATAAAAAAAAGKTGAVDAPGQVRSLKAEAKRPSTAVFLILSLVFHLLYTTSIFDIYFTSPVVHPARRFSRNDTYIGDSAYFAQSAPPPDAKRLVLIVGDGLRADTLFKEHSPQLWPPWAKERKSSESEEGEVEDDEEGSFVGSLYYKKDWSKAQLGSEPTKTEPFYAAPHLRDIALERGAWGISHTRVPTESRPGHVALIAGMYEDVSAVTKGWKLNPVSFDSLFNQSTHTFSFGSPDILPMFAQGASPRDKVDVSTYDESAEDFTADASDLDLWVLDRLTELLDEARENKTLSSQLRAPGTVFFLHLLGLDTTGHTYRPHSSEYVGNLMVVDSIVQRVETLMTDFFEEDDGEESKTAYVFTADHGMSNKGNHGDGEPDNTRTPLVAWGAGVRGPALVEGDEQAWRAEQKEKDAYFRSWGEDLDGIWREDVRQADITPLMATLLNVPMPANSEGILPLNYLEASDEVGVRASLANAMEILEMYRVKDEYRRKRMLRYVPFPEFPTAPSGKLPGEVEVTRIKHLINLDQLPKALRQIRQLVDVSLRGATYLQTYDWLLLVAVVSTGYLGSMIYGIIFLLHRYVLKDQALAQLPARSGPLGLGNILAVPVGATFTAKFVAEEAPLTYYLYVAFAIFFWARIINQRQVIVIAFRSALDSKDVDDKGSPAASLFISIAQRLILALAALELMAYGYLERLAWSFGFAMLALAWPALFMDAEVRTRHEGLLLLWTLCCIVTGHFTIGGVDKEESVVLLVLSGVIFFTAGVTIVAFPSNFFSRNGGSGNLSRTLNVLKGQLLVLVVSTIVTASSSRELQAKRGLPLLNQIIAWLILFVCLTVPFAYGFSASSAINVRKSPSQRMAIIVFAFAPVFVLLSIRDEALFFGSYVLTLLIWAKLEASLYEERLVAKRTAEGKVDALTSRVFDRRKLEKEDVRLALTFLFMLHFGFFGTGNVASISSFYLSPVYRLVPVFSPFLMAALLLLKILVPFILLGSVMQLLCLSPPHPRASMQAIPAVKTGKYLGGPPLLGDGAVGGLGLEGDGFPPVLLACIAADVLALNFLFSVSTEGSWLEIGRTITHFVMANMLQVFMLAIAAGAKRVVGGSPSHSTEAVRKDT</sequence>
<keyword evidence="6 13" id="KW-0808">Transferase</keyword>
<dbReference type="GO" id="GO:0006506">
    <property type="term" value="P:GPI anchor biosynthetic process"/>
    <property type="evidence" value="ECO:0007669"/>
    <property type="project" value="UniProtKB-UniPathway"/>
</dbReference>
<comment type="subcellular location">
    <subcellularLocation>
        <location evidence="1 13">Endoplasmic reticulum membrane</location>
        <topology evidence="1 13">Multi-pass membrane protein</topology>
    </subcellularLocation>
</comment>
<dbReference type="InterPro" id="IPR017850">
    <property type="entry name" value="Alkaline_phosphatase_core_sf"/>
</dbReference>
<evidence type="ECO:0000256" key="6">
    <source>
        <dbReference type="ARBA" id="ARBA00022679"/>
    </source>
</evidence>
<keyword evidence="10 13" id="KW-0472">Membrane</keyword>
<dbReference type="InParanoid" id="A0A316YK76"/>
<feature type="transmembrane region" description="Helical" evidence="13">
    <location>
        <begin position="599"/>
        <end position="618"/>
    </location>
</feature>
<dbReference type="FunFam" id="3.40.720.10:FF:000015">
    <property type="entry name" value="GPI ethanolamine phosphate transferase 1"/>
    <property type="match status" value="1"/>
</dbReference>
<accession>A0A316YK76</accession>
<keyword evidence="7 13" id="KW-0812">Transmembrane</keyword>
<feature type="transmembrane region" description="Helical" evidence="13">
    <location>
        <begin position="787"/>
        <end position="804"/>
    </location>
</feature>
<feature type="domain" description="GPI ethanolamine phosphate transferase 1 C-terminal" evidence="14">
    <location>
        <begin position="547"/>
        <end position="1066"/>
    </location>
</feature>
<evidence type="ECO:0000256" key="11">
    <source>
        <dbReference type="ARBA" id="ARBA00023180"/>
    </source>
</evidence>
<feature type="transmembrane region" description="Helical" evidence="13">
    <location>
        <begin position="972"/>
        <end position="998"/>
    </location>
</feature>
<feature type="transmembrane region" description="Helical" evidence="13">
    <location>
        <begin position="750"/>
        <end position="775"/>
    </location>
</feature>
<keyword evidence="16" id="KW-1185">Reference proteome</keyword>
<keyword evidence="11" id="KW-0325">Glycoprotein</keyword>
<reference evidence="15 16" key="1">
    <citation type="journal article" date="2018" name="Mol. Biol. Evol.">
        <title>Broad Genomic Sampling Reveals a Smut Pathogenic Ancestry of the Fungal Clade Ustilaginomycotina.</title>
        <authorList>
            <person name="Kijpornyongpan T."/>
            <person name="Mondo S.J."/>
            <person name="Barry K."/>
            <person name="Sandor L."/>
            <person name="Lee J."/>
            <person name="Lipzen A."/>
            <person name="Pangilinan J."/>
            <person name="LaButti K."/>
            <person name="Hainaut M."/>
            <person name="Henrissat B."/>
            <person name="Grigoriev I.V."/>
            <person name="Spatafora J.W."/>
            <person name="Aime M.C."/>
        </authorList>
    </citation>
    <scope>NUCLEOTIDE SEQUENCE [LARGE SCALE GENOMIC DNA]</scope>
    <source>
        <strain evidence="15 16">MCA 4198</strain>
    </source>
</reference>
<feature type="transmembrane region" description="Helical" evidence="13">
    <location>
        <begin position="1074"/>
        <end position="1094"/>
    </location>
</feature>
<dbReference type="AlphaFoldDB" id="A0A316YK76"/>
<dbReference type="STRING" id="215250.A0A316YK76"/>
<evidence type="ECO:0000256" key="3">
    <source>
        <dbReference type="ARBA" id="ARBA00008400"/>
    </source>
</evidence>
<evidence type="ECO:0000256" key="9">
    <source>
        <dbReference type="ARBA" id="ARBA00022989"/>
    </source>
</evidence>
<feature type="transmembrane region" description="Helical" evidence="13">
    <location>
        <begin position="556"/>
        <end position="579"/>
    </location>
</feature>
<dbReference type="InterPro" id="IPR037671">
    <property type="entry name" value="PIGN_N"/>
</dbReference>
<dbReference type="CDD" id="cd16020">
    <property type="entry name" value="GPI_EPT_1"/>
    <property type="match status" value="1"/>
</dbReference>
<feature type="transmembrane region" description="Helical" evidence="13">
    <location>
        <begin position="725"/>
        <end position="744"/>
    </location>
</feature>
<evidence type="ECO:0000313" key="15">
    <source>
        <dbReference type="EMBL" id="PWN89476.1"/>
    </source>
</evidence>
<comment type="pathway">
    <text evidence="2 13">Glycolipid biosynthesis; glycosylphosphatidylinositol-anchor biosynthesis.</text>
</comment>
<dbReference type="FunCoup" id="A0A316YK76">
    <property type="interactions" value="162"/>
</dbReference>
<proteinExistence type="inferred from homology"/>
<dbReference type="GO" id="GO:0051377">
    <property type="term" value="F:mannose-ethanolamine phosphotransferase activity"/>
    <property type="evidence" value="ECO:0007669"/>
    <property type="project" value="UniProtKB-UniRule"/>
</dbReference>
<gene>
    <name evidence="15" type="ORF">FA10DRAFT_295339</name>
</gene>
<organism evidence="15 16">
    <name type="scientific">Acaromyces ingoldii</name>
    <dbReference type="NCBI Taxonomy" id="215250"/>
    <lineage>
        <taxon>Eukaryota</taxon>
        <taxon>Fungi</taxon>
        <taxon>Dikarya</taxon>
        <taxon>Basidiomycota</taxon>
        <taxon>Ustilaginomycotina</taxon>
        <taxon>Exobasidiomycetes</taxon>
        <taxon>Exobasidiales</taxon>
        <taxon>Cryptobasidiaceae</taxon>
        <taxon>Acaromyces</taxon>
    </lineage>
</organism>
<evidence type="ECO:0000256" key="13">
    <source>
        <dbReference type="RuleBase" id="RU367138"/>
    </source>
</evidence>
<feature type="transmembrane region" description="Helical" evidence="13">
    <location>
        <begin position="857"/>
        <end position="874"/>
    </location>
</feature>
<evidence type="ECO:0000256" key="2">
    <source>
        <dbReference type="ARBA" id="ARBA00004687"/>
    </source>
</evidence>